<sequence>MPVRIPVLVALALVAGCSNEPTARNNAEVDINDAAADAQNSIASYAAAANRQSPGPSPSATPTAAVPNDNAPSAGSEPLAPPEPGRPGGLPDDRTPVSEASFTPDSAQGAADVVQTYYALIEAGKYAAAYRLWDPRAQQAPASARAFAASFGRFSEYHANVGAPGRIDAGAGQRFVTVPVQPYARLKESGAPFYQIGTVTLHRTADVDGASADQRRWRISAIEVKDVTKAAGRP</sequence>
<dbReference type="Proteomes" id="UP000253918">
    <property type="component" value="Unassembled WGS sequence"/>
</dbReference>
<feature type="compositionally biased region" description="Low complexity" evidence="1">
    <location>
        <begin position="45"/>
        <end position="67"/>
    </location>
</feature>
<dbReference type="PROSITE" id="PS51257">
    <property type="entry name" value="PROKAR_LIPOPROTEIN"/>
    <property type="match status" value="1"/>
</dbReference>
<reference evidence="2 3" key="1">
    <citation type="submission" date="2018-07" db="EMBL/GenBank/DDBJ databases">
        <title>a novel species of Sphingomonas isolated from the rhizosphere soil of Araceae plant.</title>
        <authorList>
            <person name="Zhiyong W."/>
            <person name="Qinglan Z."/>
            <person name="Zhiwei F."/>
            <person name="Ding X."/>
            <person name="Gejiao W."/>
            <person name="Shixue Z."/>
        </authorList>
    </citation>
    <scope>NUCLEOTIDE SEQUENCE [LARGE SCALE GENOMIC DNA]</scope>
    <source>
        <strain evidence="2 3">WZY 27</strain>
    </source>
</reference>
<dbReference type="OrthoDB" id="485556at2"/>
<accession>A0A369VYZ6</accession>
<evidence type="ECO:0000256" key="1">
    <source>
        <dbReference type="SAM" id="MobiDB-lite"/>
    </source>
</evidence>
<protein>
    <recommendedName>
        <fullName evidence="4">Lipoprotein</fullName>
    </recommendedName>
</protein>
<evidence type="ECO:0008006" key="4">
    <source>
        <dbReference type="Google" id="ProtNLM"/>
    </source>
</evidence>
<evidence type="ECO:0000313" key="2">
    <source>
        <dbReference type="EMBL" id="RDE07029.1"/>
    </source>
</evidence>
<gene>
    <name evidence="2" type="ORF">DVW87_05070</name>
</gene>
<evidence type="ECO:0000313" key="3">
    <source>
        <dbReference type="Proteomes" id="UP000253918"/>
    </source>
</evidence>
<dbReference type="EMBL" id="QQNB01000001">
    <property type="protein sequence ID" value="RDE07029.1"/>
    <property type="molecule type" value="Genomic_DNA"/>
</dbReference>
<comment type="caution">
    <text evidence="2">The sequence shown here is derived from an EMBL/GenBank/DDBJ whole genome shotgun (WGS) entry which is preliminary data.</text>
</comment>
<keyword evidence="3" id="KW-1185">Reference proteome</keyword>
<organism evidence="2 3">
    <name type="scientific">Sphingomonas aracearum</name>
    <dbReference type="NCBI Taxonomy" id="2283317"/>
    <lineage>
        <taxon>Bacteria</taxon>
        <taxon>Pseudomonadati</taxon>
        <taxon>Pseudomonadota</taxon>
        <taxon>Alphaproteobacteria</taxon>
        <taxon>Sphingomonadales</taxon>
        <taxon>Sphingomonadaceae</taxon>
        <taxon>Sphingomonas</taxon>
    </lineage>
</organism>
<name>A0A369VYZ6_9SPHN</name>
<feature type="region of interest" description="Disordered" evidence="1">
    <location>
        <begin position="45"/>
        <end position="106"/>
    </location>
</feature>
<proteinExistence type="predicted"/>
<dbReference type="AlphaFoldDB" id="A0A369VYZ6"/>